<dbReference type="RefSeq" id="WP_170178869.1">
    <property type="nucleotide sequence ID" value="NZ_RBIL01000001.1"/>
</dbReference>
<keyword evidence="8" id="KW-1185">Reference proteome</keyword>
<evidence type="ECO:0000256" key="3">
    <source>
        <dbReference type="ARBA" id="ARBA00023082"/>
    </source>
</evidence>
<dbReference type="Pfam" id="PF04542">
    <property type="entry name" value="Sigma70_r2"/>
    <property type="match status" value="1"/>
</dbReference>
<dbReference type="PANTHER" id="PTHR43133">
    <property type="entry name" value="RNA POLYMERASE ECF-TYPE SIGMA FACTO"/>
    <property type="match status" value="1"/>
</dbReference>
<accession>A0A660LAD1</accession>
<dbReference type="PANTHER" id="PTHR43133:SF8">
    <property type="entry name" value="RNA POLYMERASE SIGMA FACTOR HI_1459-RELATED"/>
    <property type="match status" value="1"/>
</dbReference>
<feature type="domain" description="RNA polymerase sigma-70 region 2" evidence="6">
    <location>
        <begin position="22"/>
        <end position="89"/>
    </location>
</feature>
<dbReference type="GO" id="GO:0016987">
    <property type="term" value="F:sigma factor activity"/>
    <property type="evidence" value="ECO:0007669"/>
    <property type="project" value="UniProtKB-KW"/>
</dbReference>
<dbReference type="SUPFAM" id="SSF88946">
    <property type="entry name" value="Sigma2 domain of RNA polymerase sigma factors"/>
    <property type="match status" value="1"/>
</dbReference>
<keyword evidence="5" id="KW-0804">Transcription</keyword>
<protein>
    <submittedName>
        <fullName evidence="7">RNA polymerase sigma factor (Sigma-70 family)</fullName>
    </submittedName>
</protein>
<dbReference type="InterPro" id="IPR013324">
    <property type="entry name" value="RNA_pol_sigma_r3/r4-like"/>
</dbReference>
<dbReference type="GO" id="GO:0006352">
    <property type="term" value="P:DNA-templated transcription initiation"/>
    <property type="evidence" value="ECO:0007669"/>
    <property type="project" value="InterPro"/>
</dbReference>
<dbReference type="NCBIfam" id="TIGR02937">
    <property type="entry name" value="sigma70-ECF"/>
    <property type="match status" value="1"/>
</dbReference>
<dbReference type="Gene3D" id="1.10.10.10">
    <property type="entry name" value="Winged helix-like DNA-binding domain superfamily/Winged helix DNA-binding domain"/>
    <property type="match status" value="1"/>
</dbReference>
<evidence type="ECO:0000256" key="1">
    <source>
        <dbReference type="ARBA" id="ARBA00010641"/>
    </source>
</evidence>
<comment type="similarity">
    <text evidence="1">Belongs to the sigma-70 factor family. ECF subfamily.</text>
</comment>
<dbReference type="Gene3D" id="1.10.1740.10">
    <property type="match status" value="1"/>
</dbReference>
<sequence>MAEVASLVHAAADGDRAAWDALVDRYNGLVWSVARSHRLSTVDASDVVQTTWLRLVEHLGRLQDPERVGAWLATTARRECLRTLRHSARMVAVEDPPEQVTEPQLDAALLVEERDRALWQAFGGLSERCQALLRLLVADPPPSYDEVSVALDMPVGSIGPTRQRCLDRLRGLAEGEGVTTSDTSGGS</sequence>
<dbReference type="EMBL" id="RBIL01000001">
    <property type="protein sequence ID" value="RKQ91346.1"/>
    <property type="molecule type" value="Genomic_DNA"/>
</dbReference>
<evidence type="ECO:0000313" key="8">
    <source>
        <dbReference type="Proteomes" id="UP000278962"/>
    </source>
</evidence>
<dbReference type="Proteomes" id="UP000278962">
    <property type="component" value="Unassembled WGS sequence"/>
</dbReference>
<evidence type="ECO:0000256" key="2">
    <source>
        <dbReference type="ARBA" id="ARBA00023015"/>
    </source>
</evidence>
<dbReference type="AlphaFoldDB" id="A0A660LAD1"/>
<organism evidence="7 8">
    <name type="scientific">Solirubrobacter pauli</name>
    <dbReference type="NCBI Taxonomy" id="166793"/>
    <lineage>
        <taxon>Bacteria</taxon>
        <taxon>Bacillati</taxon>
        <taxon>Actinomycetota</taxon>
        <taxon>Thermoleophilia</taxon>
        <taxon>Solirubrobacterales</taxon>
        <taxon>Solirubrobacteraceae</taxon>
        <taxon>Solirubrobacter</taxon>
    </lineage>
</organism>
<dbReference type="SUPFAM" id="SSF88659">
    <property type="entry name" value="Sigma3 and sigma4 domains of RNA polymerase sigma factors"/>
    <property type="match status" value="1"/>
</dbReference>
<keyword evidence="2" id="KW-0805">Transcription regulation</keyword>
<evidence type="ECO:0000313" key="7">
    <source>
        <dbReference type="EMBL" id="RKQ91346.1"/>
    </source>
</evidence>
<dbReference type="InterPro" id="IPR039425">
    <property type="entry name" value="RNA_pol_sigma-70-like"/>
</dbReference>
<name>A0A660LAD1_9ACTN</name>
<evidence type="ECO:0000256" key="5">
    <source>
        <dbReference type="ARBA" id="ARBA00023163"/>
    </source>
</evidence>
<dbReference type="GO" id="GO:0003677">
    <property type="term" value="F:DNA binding"/>
    <property type="evidence" value="ECO:0007669"/>
    <property type="project" value="UniProtKB-KW"/>
</dbReference>
<keyword evidence="4" id="KW-0238">DNA-binding</keyword>
<dbReference type="InterPro" id="IPR036388">
    <property type="entry name" value="WH-like_DNA-bd_sf"/>
</dbReference>
<evidence type="ECO:0000259" key="6">
    <source>
        <dbReference type="Pfam" id="PF04542"/>
    </source>
</evidence>
<keyword evidence="3" id="KW-0731">Sigma factor</keyword>
<gene>
    <name evidence="7" type="ORF">C8N24_1168</name>
</gene>
<comment type="caution">
    <text evidence="7">The sequence shown here is derived from an EMBL/GenBank/DDBJ whole genome shotgun (WGS) entry which is preliminary data.</text>
</comment>
<reference evidence="7 8" key="1">
    <citation type="submission" date="2018-10" db="EMBL/GenBank/DDBJ databases">
        <title>Genomic Encyclopedia of Archaeal and Bacterial Type Strains, Phase II (KMG-II): from individual species to whole genera.</title>
        <authorList>
            <person name="Goeker M."/>
        </authorList>
    </citation>
    <scope>NUCLEOTIDE SEQUENCE [LARGE SCALE GENOMIC DNA]</scope>
    <source>
        <strain evidence="7 8">DSM 14954</strain>
    </source>
</reference>
<evidence type="ECO:0000256" key="4">
    <source>
        <dbReference type="ARBA" id="ARBA00023125"/>
    </source>
</evidence>
<dbReference type="InterPro" id="IPR014284">
    <property type="entry name" value="RNA_pol_sigma-70_dom"/>
</dbReference>
<proteinExistence type="inferred from homology"/>
<dbReference type="InterPro" id="IPR007627">
    <property type="entry name" value="RNA_pol_sigma70_r2"/>
</dbReference>
<dbReference type="InterPro" id="IPR013325">
    <property type="entry name" value="RNA_pol_sigma_r2"/>
</dbReference>